<feature type="region of interest" description="Disordered" evidence="1">
    <location>
        <begin position="365"/>
        <end position="384"/>
    </location>
</feature>
<accession>A0AAD9D643</accession>
<dbReference type="Proteomes" id="UP001224775">
    <property type="component" value="Unassembled WGS sequence"/>
</dbReference>
<evidence type="ECO:0000313" key="3">
    <source>
        <dbReference type="Proteomes" id="UP001224775"/>
    </source>
</evidence>
<dbReference type="AlphaFoldDB" id="A0AAD9D643"/>
<protein>
    <submittedName>
        <fullName evidence="2">Uncharacterized protein</fullName>
    </submittedName>
</protein>
<keyword evidence="3" id="KW-1185">Reference proteome</keyword>
<proteinExistence type="predicted"/>
<evidence type="ECO:0000313" key="2">
    <source>
        <dbReference type="EMBL" id="KAK1734263.1"/>
    </source>
</evidence>
<evidence type="ECO:0000256" key="1">
    <source>
        <dbReference type="SAM" id="MobiDB-lite"/>
    </source>
</evidence>
<organism evidence="2 3">
    <name type="scientific">Skeletonema marinoi</name>
    <dbReference type="NCBI Taxonomy" id="267567"/>
    <lineage>
        <taxon>Eukaryota</taxon>
        <taxon>Sar</taxon>
        <taxon>Stramenopiles</taxon>
        <taxon>Ochrophyta</taxon>
        <taxon>Bacillariophyta</taxon>
        <taxon>Coscinodiscophyceae</taxon>
        <taxon>Thalassiosirophycidae</taxon>
        <taxon>Thalassiosirales</taxon>
        <taxon>Skeletonemataceae</taxon>
        <taxon>Skeletonema</taxon>
        <taxon>Skeletonema marinoi-dohrnii complex</taxon>
    </lineage>
</organism>
<sequence length="595" mass="67992">MTSHRYVIIPFILWVCISTYLSSANINSYLLTIQIQIDTIDIVKKRENATVKYKNASIILDDDSLLVRHHPNNSTSNDTNLHHLKKHHHELHQNTNHTTTITYVPLQNYPSGIYSGMWYQSIPTMLHTNFSSISFLEGVSLKPFRESRSGRPLITADWLDFSVEHWSKFVKHFSSESKKEVGGGSMDYVVVQQRVGELLWGYIEESLERKRIEMELQQQLSMTTDGRTRNYTRAHPSSSAAAAAASVQHTIAIIPIRIQSASSNPQHNIGYDYNYNLTILQTTATITSLWKHNFPRIVIAGVSPNEHAAFQEIKKLLQQQGHLQLIPTVELAYVHMEGREEDWRNVPQMAMLEFQRAIRESRQAMDVSGRNNDVDGIDNETNETITSSTTDDIERSNFVQSWLGTNPKQWKHIYFTEPDLILQTRHTALPSLVQQLNKGWILTAHRLHPLPHIRQFADIVNTAIKTNNAALVRYLSQKLLPDFGSFHHANITSLDPYRVSCCDQGNYYPANVDNPNVPVKARQAPFHCPGTFELCGFQTNVVSRRKSMVSRETMLEAHKFLMEYNLIALEEGYGTGVPLVHSHQRVCRVQEEVCL</sequence>
<dbReference type="EMBL" id="JATAAI010000040">
    <property type="protein sequence ID" value="KAK1734263.1"/>
    <property type="molecule type" value="Genomic_DNA"/>
</dbReference>
<gene>
    <name evidence="2" type="ORF">QTG54_015030</name>
</gene>
<name>A0AAD9D643_9STRA</name>
<reference evidence="2" key="1">
    <citation type="submission" date="2023-06" db="EMBL/GenBank/DDBJ databases">
        <title>Survivors Of The Sea: Transcriptome response of Skeletonema marinoi to long-term dormancy.</title>
        <authorList>
            <person name="Pinder M.I.M."/>
            <person name="Kourtchenko O."/>
            <person name="Robertson E.K."/>
            <person name="Larsson T."/>
            <person name="Maumus F."/>
            <person name="Osuna-Cruz C.M."/>
            <person name="Vancaester E."/>
            <person name="Stenow R."/>
            <person name="Vandepoele K."/>
            <person name="Ploug H."/>
            <person name="Bruchert V."/>
            <person name="Godhe A."/>
            <person name="Topel M."/>
        </authorList>
    </citation>
    <scope>NUCLEOTIDE SEQUENCE</scope>
    <source>
        <strain evidence="2">R05AC</strain>
    </source>
</reference>
<comment type="caution">
    <text evidence="2">The sequence shown here is derived from an EMBL/GenBank/DDBJ whole genome shotgun (WGS) entry which is preliminary data.</text>
</comment>